<dbReference type="InterPro" id="IPR036271">
    <property type="entry name" value="Tet_transcr_reg_TetR-rel_C_sf"/>
</dbReference>
<dbReference type="InterPro" id="IPR023772">
    <property type="entry name" value="DNA-bd_HTH_TetR-type_CS"/>
</dbReference>
<keyword evidence="2 4" id="KW-0238">DNA-binding</keyword>
<name>A0A1E3EX19_BRAEL</name>
<keyword evidence="1" id="KW-0805">Transcription regulation</keyword>
<protein>
    <submittedName>
        <fullName evidence="6">TetR/AcrR family transcriptional repressor of nem operon</fullName>
    </submittedName>
</protein>
<sequence>MARPRSFDPDDVLEIARQMFWQKGFQATSLDDITAASGVAKPSLYAAFGDKNALFLKVLDRYHDGILGWAERVLAQPGPARDVIRQWLTGFIPYCSGEKGQRGCLSINSATDGSLDQVELRKSIERYNRRLEELLRTRLRTDRAQFSKGFDPDVTAHTIMVVHAGLLALAHQRPDSKQVKAVIDQVMSLLA</sequence>
<dbReference type="PRINTS" id="PR00455">
    <property type="entry name" value="HTHTETR"/>
</dbReference>
<dbReference type="PANTHER" id="PTHR47506">
    <property type="entry name" value="TRANSCRIPTIONAL REGULATORY PROTEIN"/>
    <property type="match status" value="1"/>
</dbReference>
<dbReference type="SUPFAM" id="SSF48498">
    <property type="entry name" value="Tetracyclin repressor-like, C-terminal domain"/>
    <property type="match status" value="1"/>
</dbReference>
<dbReference type="Gene3D" id="1.10.357.10">
    <property type="entry name" value="Tetracycline Repressor, domain 2"/>
    <property type="match status" value="1"/>
</dbReference>
<evidence type="ECO:0000256" key="4">
    <source>
        <dbReference type="PROSITE-ProRule" id="PRU00335"/>
    </source>
</evidence>
<dbReference type="PROSITE" id="PS01081">
    <property type="entry name" value="HTH_TETR_1"/>
    <property type="match status" value="1"/>
</dbReference>
<keyword evidence="3" id="KW-0804">Transcription</keyword>
<dbReference type="Gene3D" id="1.10.10.60">
    <property type="entry name" value="Homeodomain-like"/>
    <property type="match status" value="1"/>
</dbReference>
<dbReference type="RefSeq" id="WP_069275967.1">
    <property type="nucleotide sequence ID" value="NZ_JAFICZ010000001.1"/>
</dbReference>
<evidence type="ECO:0000256" key="2">
    <source>
        <dbReference type="ARBA" id="ARBA00023125"/>
    </source>
</evidence>
<dbReference type="EMBL" id="JAFICZ010000001">
    <property type="protein sequence ID" value="MBP1290974.1"/>
    <property type="molecule type" value="Genomic_DNA"/>
</dbReference>
<dbReference type="SUPFAM" id="SSF46689">
    <property type="entry name" value="Homeodomain-like"/>
    <property type="match status" value="1"/>
</dbReference>
<organism evidence="6 7">
    <name type="scientific">Bradyrhizobium elkanii</name>
    <dbReference type="NCBI Taxonomy" id="29448"/>
    <lineage>
        <taxon>Bacteria</taxon>
        <taxon>Pseudomonadati</taxon>
        <taxon>Pseudomonadota</taxon>
        <taxon>Alphaproteobacteria</taxon>
        <taxon>Hyphomicrobiales</taxon>
        <taxon>Nitrobacteraceae</taxon>
        <taxon>Bradyrhizobium</taxon>
    </lineage>
</organism>
<keyword evidence="5" id="KW-0175">Coiled coil</keyword>
<dbReference type="InterPro" id="IPR001647">
    <property type="entry name" value="HTH_TetR"/>
</dbReference>
<evidence type="ECO:0000256" key="1">
    <source>
        <dbReference type="ARBA" id="ARBA00023015"/>
    </source>
</evidence>
<evidence type="ECO:0000256" key="5">
    <source>
        <dbReference type="SAM" id="Coils"/>
    </source>
</evidence>
<dbReference type="AlphaFoldDB" id="A0A1E3EX19"/>
<reference evidence="6" key="1">
    <citation type="submission" date="2021-02" db="EMBL/GenBank/DDBJ databases">
        <title>Genomic Encyclopedia of Type Strains, Phase IV (KMG-V): Genome sequencing to study the core and pangenomes of soil and plant-associated prokaryotes.</title>
        <authorList>
            <person name="Whitman W."/>
        </authorList>
    </citation>
    <scope>NUCLEOTIDE SEQUENCE</scope>
    <source>
        <strain evidence="6">USDA 406</strain>
    </source>
</reference>
<gene>
    <name evidence="6" type="ORF">JOH49_000727</name>
</gene>
<feature type="coiled-coil region" evidence="5">
    <location>
        <begin position="117"/>
        <end position="144"/>
    </location>
</feature>
<accession>A0A1E3EX19</accession>
<dbReference type="Pfam" id="PF00440">
    <property type="entry name" value="TetR_N"/>
    <property type="match status" value="1"/>
</dbReference>
<evidence type="ECO:0000256" key="3">
    <source>
        <dbReference type="ARBA" id="ARBA00023163"/>
    </source>
</evidence>
<dbReference type="eggNOG" id="COG1309">
    <property type="taxonomic scope" value="Bacteria"/>
</dbReference>
<dbReference type="Proteomes" id="UP000673383">
    <property type="component" value="Unassembled WGS sequence"/>
</dbReference>
<proteinExistence type="predicted"/>
<comment type="caution">
    <text evidence="6">The sequence shown here is derived from an EMBL/GenBank/DDBJ whole genome shotgun (WGS) entry which is preliminary data.</text>
</comment>
<evidence type="ECO:0000313" key="7">
    <source>
        <dbReference type="Proteomes" id="UP000673383"/>
    </source>
</evidence>
<dbReference type="OrthoDB" id="9795242at2"/>
<dbReference type="PROSITE" id="PS50977">
    <property type="entry name" value="HTH_TETR_2"/>
    <property type="match status" value="1"/>
</dbReference>
<evidence type="ECO:0000313" key="6">
    <source>
        <dbReference type="EMBL" id="MBP1290974.1"/>
    </source>
</evidence>
<feature type="DNA-binding region" description="H-T-H motif" evidence="4">
    <location>
        <begin position="29"/>
        <end position="48"/>
    </location>
</feature>
<dbReference type="GO" id="GO:0003677">
    <property type="term" value="F:DNA binding"/>
    <property type="evidence" value="ECO:0007669"/>
    <property type="project" value="UniProtKB-UniRule"/>
</dbReference>
<dbReference type="InterPro" id="IPR009057">
    <property type="entry name" value="Homeodomain-like_sf"/>
</dbReference>
<dbReference type="PANTHER" id="PTHR47506:SF10">
    <property type="entry name" value="TRANSCRIPTIONAL REGULATORY PROTEIN"/>
    <property type="match status" value="1"/>
</dbReference>